<dbReference type="OMA" id="FCEEYVE"/>
<keyword evidence="2" id="KW-1133">Transmembrane helix</keyword>
<dbReference type="AlphaFoldDB" id="A0A2R6RHE4"/>
<feature type="region of interest" description="Disordered" evidence="1">
    <location>
        <begin position="145"/>
        <end position="184"/>
    </location>
</feature>
<evidence type="ECO:0000256" key="1">
    <source>
        <dbReference type="SAM" id="MobiDB-lite"/>
    </source>
</evidence>
<comment type="caution">
    <text evidence="3">The sequence shown here is derived from an EMBL/GenBank/DDBJ whole genome shotgun (WGS) entry which is preliminary data.</text>
</comment>
<dbReference type="Gramene" id="PSS29444">
    <property type="protein sequence ID" value="PSS29444"/>
    <property type="gene ID" value="CEY00_Acc07060"/>
</dbReference>
<evidence type="ECO:0000313" key="3">
    <source>
        <dbReference type="EMBL" id="PSS29444.1"/>
    </source>
</evidence>
<keyword evidence="2" id="KW-0812">Transmembrane</keyword>
<gene>
    <name evidence="3" type="ORF">CEY00_Acc07060</name>
</gene>
<feature type="transmembrane region" description="Helical" evidence="2">
    <location>
        <begin position="28"/>
        <end position="47"/>
    </location>
</feature>
<name>A0A2R6RHE4_ACTCC</name>
<evidence type="ECO:0000313" key="4">
    <source>
        <dbReference type="Proteomes" id="UP000241394"/>
    </source>
</evidence>
<sequence length="215" mass="24896">MDSINIVNLKFDKANAILRYRRLRKITALFRFVEIFFLLIMICRFSVQLPFHLNFSGDYFRNLIAPLFSPRFVFVIGNAIIVTLFLKSGCLGNKTNTDFCEEYVENSVKNQIVHEIETGYESKAEKEVVGHCNYRERKINRSRSENLIREGGKKLHPQLQRSATENSRKSAAVEVPDGRAEDEMSCEEFRRTVEAFIAKQQRSLREEEFSAIAGN</sequence>
<protein>
    <submittedName>
        <fullName evidence="3">Phosphatidylserine decarboxylase beta chain like</fullName>
    </submittedName>
</protein>
<reference evidence="3 4" key="1">
    <citation type="submission" date="2017-07" db="EMBL/GenBank/DDBJ databases">
        <title>An improved, manually edited Actinidia chinensis var. chinensis (kiwifruit) genome highlights the challenges associated with draft genomes and gene prediction in plants.</title>
        <authorList>
            <person name="Pilkington S."/>
            <person name="Crowhurst R."/>
            <person name="Hilario E."/>
            <person name="Nardozza S."/>
            <person name="Fraser L."/>
            <person name="Peng Y."/>
            <person name="Gunaseelan K."/>
            <person name="Simpson R."/>
            <person name="Tahir J."/>
            <person name="Deroles S."/>
            <person name="Templeton K."/>
            <person name="Luo Z."/>
            <person name="Davy M."/>
            <person name="Cheng C."/>
            <person name="Mcneilage M."/>
            <person name="Scaglione D."/>
            <person name="Liu Y."/>
            <person name="Zhang Q."/>
            <person name="Datson P."/>
            <person name="De Silva N."/>
            <person name="Gardiner S."/>
            <person name="Bassett H."/>
            <person name="Chagne D."/>
            <person name="Mccallum J."/>
            <person name="Dzierzon H."/>
            <person name="Deng C."/>
            <person name="Wang Y.-Y."/>
            <person name="Barron N."/>
            <person name="Manako K."/>
            <person name="Bowen J."/>
            <person name="Foster T."/>
            <person name="Erridge Z."/>
            <person name="Tiffin H."/>
            <person name="Waite C."/>
            <person name="Davies K."/>
            <person name="Grierson E."/>
            <person name="Laing W."/>
            <person name="Kirk R."/>
            <person name="Chen X."/>
            <person name="Wood M."/>
            <person name="Montefiori M."/>
            <person name="Brummell D."/>
            <person name="Schwinn K."/>
            <person name="Catanach A."/>
            <person name="Fullerton C."/>
            <person name="Li D."/>
            <person name="Meiyalaghan S."/>
            <person name="Nieuwenhuizen N."/>
            <person name="Read N."/>
            <person name="Prakash R."/>
            <person name="Hunter D."/>
            <person name="Zhang H."/>
            <person name="Mckenzie M."/>
            <person name="Knabel M."/>
            <person name="Harris A."/>
            <person name="Allan A."/>
            <person name="Chen A."/>
            <person name="Janssen B."/>
            <person name="Plunkett B."/>
            <person name="Dwamena C."/>
            <person name="Voogd C."/>
            <person name="Leif D."/>
            <person name="Lafferty D."/>
            <person name="Souleyre E."/>
            <person name="Varkonyi-Gasic E."/>
            <person name="Gambi F."/>
            <person name="Hanley J."/>
            <person name="Yao J.-L."/>
            <person name="Cheung J."/>
            <person name="David K."/>
            <person name="Warren B."/>
            <person name="Marsh K."/>
            <person name="Snowden K."/>
            <person name="Lin-Wang K."/>
            <person name="Brian L."/>
            <person name="Martinez-Sanchez M."/>
            <person name="Wang M."/>
            <person name="Ileperuma N."/>
            <person name="Macnee N."/>
            <person name="Campin R."/>
            <person name="Mcatee P."/>
            <person name="Drummond R."/>
            <person name="Espley R."/>
            <person name="Ireland H."/>
            <person name="Wu R."/>
            <person name="Atkinson R."/>
            <person name="Karunairetnam S."/>
            <person name="Bulley S."/>
            <person name="Chunkath S."/>
            <person name="Hanley Z."/>
            <person name="Storey R."/>
            <person name="Thrimawithana A."/>
            <person name="Thomson S."/>
            <person name="David C."/>
            <person name="Testolin R."/>
        </authorList>
    </citation>
    <scope>NUCLEOTIDE SEQUENCE [LARGE SCALE GENOMIC DNA]</scope>
    <source>
        <strain evidence="4">cv. Red5</strain>
        <tissue evidence="3">Young leaf</tissue>
    </source>
</reference>
<reference evidence="4" key="2">
    <citation type="journal article" date="2018" name="BMC Genomics">
        <title>A manually annotated Actinidia chinensis var. chinensis (kiwifruit) genome highlights the challenges associated with draft genomes and gene prediction in plants.</title>
        <authorList>
            <person name="Pilkington S.M."/>
            <person name="Crowhurst R."/>
            <person name="Hilario E."/>
            <person name="Nardozza S."/>
            <person name="Fraser L."/>
            <person name="Peng Y."/>
            <person name="Gunaseelan K."/>
            <person name="Simpson R."/>
            <person name="Tahir J."/>
            <person name="Deroles S.C."/>
            <person name="Templeton K."/>
            <person name="Luo Z."/>
            <person name="Davy M."/>
            <person name="Cheng C."/>
            <person name="McNeilage M."/>
            <person name="Scaglione D."/>
            <person name="Liu Y."/>
            <person name="Zhang Q."/>
            <person name="Datson P."/>
            <person name="De Silva N."/>
            <person name="Gardiner S.E."/>
            <person name="Bassett H."/>
            <person name="Chagne D."/>
            <person name="McCallum J."/>
            <person name="Dzierzon H."/>
            <person name="Deng C."/>
            <person name="Wang Y.Y."/>
            <person name="Barron L."/>
            <person name="Manako K."/>
            <person name="Bowen J."/>
            <person name="Foster T.M."/>
            <person name="Erridge Z.A."/>
            <person name="Tiffin H."/>
            <person name="Waite C.N."/>
            <person name="Davies K.M."/>
            <person name="Grierson E.P."/>
            <person name="Laing W.A."/>
            <person name="Kirk R."/>
            <person name="Chen X."/>
            <person name="Wood M."/>
            <person name="Montefiori M."/>
            <person name="Brummell D.A."/>
            <person name="Schwinn K.E."/>
            <person name="Catanach A."/>
            <person name="Fullerton C."/>
            <person name="Li D."/>
            <person name="Meiyalaghan S."/>
            <person name="Nieuwenhuizen N."/>
            <person name="Read N."/>
            <person name="Prakash R."/>
            <person name="Hunter D."/>
            <person name="Zhang H."/>
            <person name="McKenzie M."/>
            <person name="Knabel M."/>
            <person name="Harris A."/>
            <person name="Allan A.C."/>
            <person name="Gleave A."/>
            <person name="Chen A."/>
            <person name="Janssen B.J."/>
            <person name="Plunkett B."/>
            <person name="Ampomah-Dwamena C."/>
            <person name="Voogd C."/>
            <person name="Leif D."/>
            <person name="Lafferty D."/>
            <person name="Souleyre E.J.F."/>
            <person name="Varkonyi-Gasic E."/>
            <person name="Gambi F."/>
            <person name="Hanley J."/>
            <person name="Yao J.L."/>
            <person name="Cheung J."/>
            <person name="David K.M."/>
            <person name="Warren B."/>
            <person name="Marsh K."/>
            <person name="Snowden K.C."/>
            <person name="Lin-Wang K."/>
            <person name="Brian L."/>
            <person name="Martinez-Sanchez M."/>
            <person name="Wang M."/>
            <person name="Ileperuma N."/>
            <person name="Macnee N."/>
            <person name="Campin R."/>
            <person name="McAtee P."/>
            <person name="Drummond R.S.M."/>
            <person name="Espley R.V."/>
            <person name="Ireland H.S."/>
            <person name="Wu R."/>
            <person name="Atkinson R.G."/>
            <person name="Karunairetnam S."/>
            <person name="Bulley S."/>
            <person name="Chunkath S."/>
            <person name="Hanley Z."/>
            <person name="Storey R."/>
            <person name="Thrimawithana A.H."/>
            <person name="Thomson S."/>
            <person name="David C."/>
            <person name="Testolin R."/>
            <person name="Huang H."/>
            <person name="Hellens R.P."/>
            <person name="Schaffer R.J."/>
        </authorList>
    </citation>
    <scope>NUCLEOTIDE SEQUENCE [LARGE SCALE GENOMIC DNA]</scope>
    <source>
        <strain evidence="4">cv. Red5</strain>
    </source>
</reference>
<dbReference type="InParanoid" id="A0A2R6RHE4"/>
<dbReference type="STRING" id="1590841.A0A2R6RHE4"/>
<organism evidence="3 4">
    <name type="scientific">Actinidia chinensis var. chinensis</name>
    <name type="common">Chinese soft-hair kiwi</name>
    <dbReference type="NCBI Taxonomy" id="1590841"/>
    <lineage>
        <taxon>Eukaryota</taxon>
        <taxon>Viridiplantae</taxon>
        <taxon>Streptophyta</taxon>
        <taxon>Embryophyta</taxon>
        <taxon>Tracheophyta</taxon>
        <taxon>Spermatophyta</taxon>
        <taxon>Magnoliopsida</taxon>
        <taxon>eudicotyledons</taxon>
        <taxon>Gunneridae</taxon>
        <taxon>Pentapetalae</taxon>
        <taxon>asterids</taxon>
        <taxon>Ericales</taxon>
        <taxon>Actinidiaceae</taxon>
        <taxon>Actinidia</taxon>
    </lineage>
</organism>
<keyword evidence="4" id="KW-1185">Reference proteome</keyword>
<keyword evidence="2" id="KW-0472">Membrane</keyword>
<dbReference type="Proteomes" id="UP000241394">
    <property type="component" value="Chromosome LG6"/>
</dbReference>
<evidence type="ECO:0000256" key="2">
    <source>
        <dbReference type="SAM" id="Phobius"/>
    </source>
</evidence>
<proteinExistence type="predicted"/>
<dbReference type="PANTHER" id="PTHR33640:SF8">
    <property type="entry name" value="TRANSMEMBRANE PROTEIN"/>
    <property type="match status" value="1"/>
</dbReference>
<dbReference type="PANTHER" id="PTHR33640">
    <property type="entry name" value="TRANSMEMBRANE PROTEIN"/>
    <property type="match status" value="1"/>
</dbReference>
<feature type="transmembrane region" description="Helical" evidence="2">
    <location>
        <begin position="67"/>
        <end position="86"/>
    </location>
</feature>
<accession>A0A2R6RHE4</accession>
<dbReference type="EMBL" id="NKQK01000006">
    <property type="protein sequence ID" value="PSS29444.1"/>
    <property type="molecule type" value="Genomic_DNA"/>
</dbReference>
<dbReference type="OrthoDB" id="1095087at2759"/>